<evidence type="ECO:0000313" key="1">
    <source>
        <dbReference type="EMBL" id="MPM95548.1"/>
    </source>
</evidence>
<proteinExistence type="predicted"/>
<accession>A0A645E2D0</accession>
<gene>
    <name evidence="1" type="ORF">SDC9_142703</name>
</gene>
<dbReference type="AlphaFoldDB" id="A0A645E2D0"/>
<reference evidence="1" key="1">
    <citation type="submission" date="2019-08" db="EMBL/GenBank/DDBJ databases">
        <authorList>
            <person name="Kucharzyk K."/>
            <person name="Murdoch R.W."/>
            <person name="Higgins S."/>
            <person name="Loffler F."/>
        </authorList>
    </citation>
    <scope>NUCLEOTIDE SEQUENCE</scope>
</reference>
<organism evidence="1">
    <name type="scientific">bioreactor metagenome</name>
    <dbReference type="NCBI Taxonomy" id="1076179"/>
    <lineage>
        <taxon>unclassified sequences</taxon>
        <taxon>metagenomes</taxon>
        <taxon>ecological metagenomes</taxon>
    </lineage>
</organism>
<sequence length="160" mass="17110">MRMKSAPIAILLTRSKFFISSNIQTAIMMPITPHQSMLFVPNTGFRIRPSEIAPPAIITAVQPTSCSTLSAAQNFAPCSPKESLTLSIAPRPESPPISAARYMRKPPIRCPATTAPMPRAIPSGAISVPVYISAMETAAPNQISAFAVVVLFSSFIKNTP</sequence>
<dbReference type="EMBL" id="VSSQ01042025">
    <property type="protein sequence ID" value="MPM95548.1"/>
    <property type="molecule type" value="Genomic_DNA"/>
</dbReference>
<name>A0A645E2D0_9ZZZZ</name>
<comment type="caution">
    <text evidence="1">The sequence shown here is derived from an EMBL/GenBank/DDBJ whole genome shotgun (WGS) entry which is preliminary data.</text>
</comment>
<protein>
    <submittedName>
        <fullName evidence="1">Uncharacterized protein</fullName>
    </submittedName>
</protein>